<feature type="compositionally biased region" description="Pro residues" evidence="2">
    <location>
        <begin position="245"/>
        <end position="258"/>
    </location>
</feature>
<sequence>MRPEAEVEPAPARAPEPDALRWLSAEDTAAAVRARTISAVDAVAAALTRIARVDPGLSAFAEVWAEEALGRAAEVDARVAAGEWLPLAGVPVGVKGRHGLRAAGALVAAGCVPVGATSVPGPGTPWQTWGLGAHGRTVNPWRADRTPGGSSAGSAAAVAAGLVPLATGSDGAGSVRIPAAWCGVLGLKTTTGRLPSADRTGLTAAGVLTRSASDAAAYWRVVAAGPDGRTPAGPPSSSAQQRPSPQHPPSVPPGASVPPVPAVWSADLGFADTDPGIAARAFAEVRRLAAAGIVRLVEREVALTDPGPAWLALRTPGGDVSRARTVRTANDRRLAELFGEVPLLLTPATPNPPHGHEGPGERYSTALTWAFNLSGHPAASVPAGIGPDGCPAGLQLVAAHDCEPLLLDVARRAERHRPALVPVFDSGRDEAAPPAATASTMDSTPAGPETSSRRGRPHR</sequence>
<name>A0ABP9IND9_9ACTN</name>
<feature type="compositionally biased region" description="Low complexity" evidence="2">
    <location>
        <begin position="235"/>
        <end position="244"/>
    </location>
</feature>
<feature type="region of interest" description="Disordered" evidence="2">
    <location>
        <begin position="225"/>
        <end position="258"/>
    </location>
</feature>
<keyword evidence="5" id="KW-1185">Reference proteome</keyword>
<feature type="domain" description="Amidase" evidence="3">
    <location>
        <begin position="42"/>
        <end position="95"/>
    </location>
</feature>
<dbReference type="InterPro" id="IPR036928">
    <property type="entry name" value="AS_sf"/>
</dbReference>
<dbReference type="RefSeq" id="WP_345644717.1">
    <property type="nucleotide sequence ID" value="NZ_BAABKB010000003.1"/>
</dbReference>
<dbReference type="Pfam" id="PF01425">
    <property type="entry name" value="Amidase"/>
    <property type="match status" value="3"/>
</dbReference>
<dbReference type="InterPro" id="IPR000120">
    <property type="entry name" value="Amidase"/>
</dbReference>
<dbReference type="PANTHER" id="PTHR11895">
    <property type="entry name" value="TRANSAMIDASE"/>
    <property type="match status" value="1"/>
</dbReference>
<organism evidence="4 5">
    <name type="scientific">Streptomyces siamensis</name>
    <dbReference type="NCBI Taxonomy" id="1274986"/>
    <lineage>
        <taxon>Bacteria</taxon>
        <taxon>Bacillati</taxon>
        <taxon>Actinomycetota</taxon>
        <taxon>Actinomycetes</taxon>
        <taxon>Kitasatosporales</taxon>
        <taxon>Streptomycetaceae</taxon>
        <taxon>Streptomyces</taxon>
    </lineage>
</organism>
<feature type="region of interest" description="Disordered" evidence="2">
    <location>
        <begin position="425"/>
        <end position="459"/>
    </location>
</feature>
<feature type="domain" description="Amidase" evidence="3">
    <location>
        <begin position="322"/>
        <end position="406"/>
    </location>
</feature>
<dbReference type="SUPFAM" id="SSF75304">
    <property type="entry name" value="Amidase signature (AS) enzymes"/>
    <property type="match status" value="1"/>
</dbReference>
<evidence type="ECO:0000313" key="5">
    <source>
        <dbReference type="Proteomes" id="UP001501759"/>
    </source>
</evidence>
<evidence type="ECO:0000256" key="2">
    <source>
        <dbReference type="SAM" id="MobiDB-lite"/>
    </source>
</evidence>
<reference evidence="5" key="1">
    <citation type="journal article" date="2019" name="Int. J. Syst. Evol. Microbiol.">
        <title>The Global Catalogue of Microorganisms (GCM) 10K type strain sequencing project: providing services to taxonomists for standard genome sequencing and annotation.</title>
        <authorList>
            <consortium name="The Broad Institute Genomics Platform"/>
            <consortium name="The Broad Institute Genome Sequencing Center for Infectious Disease"/>
            <person name="Wu L."/>
            <person name="Ma J."/>
        </authorList>
    </citation>
    <scope>NUCLEOTIDE SEQUENCE [LARGE SCALE GENOMIC DNA]</scope>
    <source>
        <strain evidence="5">JCM 18409</strain>
    </source>
</reference>
<comment type="caution">
    <text evidence="4">The sequence shown here is derived from an EMBL/GenBank/DDBJ whole genome shotgun (WGS) entry which is preliminary data.</text>
</comment>
<evidence type="ECO:0000259" key="3">
    <source>
        <dbReference type="Pfam" id="PF01425"/>
    </source>
</evidence>
<feature type="domain" description="Amidase" evidence="3">
    <location>
        <begin position="106"/>
        <end position="298"/>
    </location>
</feature>
<evidence type="ECO:0000313" key="4">
    <source>
        <dbReference type="EMBL" id="GAA5003922.1"/>
    </source>
</evidence>
<gene>
    <name evidence="4" type="ORF">GCM10023335_19920</name>
</gene>
<dbReference type="InterPro" id="IPR023631">
    <property type="entry name" value="Amidase_dom"/>
</dbReference>
<dbReference type="Proteomes" id="UP001501759">
    <property type="component" value="Unassembled WGS sequence"/>
</dbReference>
<evidence type="ECO:0000256" key="1">
    <source>
        <dbReference type="ARBA" id="ARBA00009199"/>
    </source>
</evidence>
<proteinExistence type="inferred from homology"/>
<accession>A0ABP9IND9</accession>
<comment type="similarity">
    <text evidence="1">Belongs to the amidase family.</text>
</comment>
<dbReference type="PANTHER" id="PTHR11895:SF7">
    <property type="entry name" value="GLUTAMYL-TRNA(GLN) AMIDOTRANSFERASE SUBUNIT A, MITOCHONDRIAL"/>
    <property type="match status" value="1"/>
</dbReference>
<protein>
    <submittedName>
        <fullName evidence="4">Amidase</fullName>
    </submittedName>
</protein>
<dbReference type="Gene3D" id="3.90.1300.10">
    <property type="entry name" value="Amidase signature (AS) domain"/>
    <property type="match status" value="1"/>
</dbReference>
<dbReference type="EMBL" id="BAABKB010000003">
    <property type="protein sequence ID" value="GAA5003922.1"/>
    <property type="molecule type" value="Genomic_DNA"/>
</dbReference>